<accession>A0AA35S5R3</accession>
<evidence type="ECO:0000256" key="3">
    <source>
        <dbReference type="ARBA" id="ARBA00022737"/>
    </source>
</evidence>
<evidence type="ECO:0000259" key="6">
    <source>
        <dbReference type="Pfam" id="PF07657"/>
    </source>
</evidence>
<dbReference type="Proteomes" id="UP001174909">
    <property type="component" value="Unassembled WGS sequence"/>
</dbReference>
<comment type="caution">
    <text evidence="7">The sequence shown here is derived from an EMBL/GenBank/DDBJ whole genome shotgun (WGS) entry which is preliminary data.</text>
</comment>
<dbReference type="GO" id="GO:0016020">
    <property type="term" value="C:membrane"/>
    <property type="evidence" value="ECO:0007669"/>
    <property type="project" value="UniProtKB-SubCell"/>
</dbReference>
<dbReference type="Pfam" id="PF07657">
    <property type="entry name" value="MNNL"/>
    <property type="match status" value="1"/>
</dbReference>
<dbReference type="GO" id="GO:0007219">
    <property type="term" value="P:Notch signaling pathway"/>
    <property type="evidence" value="ECO:0007669"/>
    <property type="project" value="InterPro"/>
</dbReference>
<feature type="non-terminal residue" evidence="7">
    <location>
        <position position="117"/>
    </location>
</feature>
<feature type="domain" description="Notch ligand N-terminal" evidence="6">
    <location>
        <begin position="29"/>
        <end position="109"/>
    </location>
</feature>
<feature type="signal peptide" evidence="5">
    <location>
        <begin position="1"/>
        <end position="19"/>
    </location>
</feature>
<sequence length="117" mass="12918">MQGWWCSVQTAALSALVLASLHLSVESSYELRVKAHWYNNNGHKLSDGTCCDKSGRSDCDPWWCSHCECDNQFKFCLRFHGVSRDGNENSCPLGSHRTGEIGDDSFSFGSTHIGSGV</sequence>
<keyword evidence="8" id="KW-1185">Reference proteome</keyword>
<evidence type="ECO:0000313" key="7">
    <source>
        <dbReference type="EMBL" id="CAI8023970.1"/>
    </source>
</evidence>
<dbReference type="InterPro" id="IPR011651">
    <property type="entry name" value="Notch_ligand_N"/>
</dbReference>
<evidence type="ECO:0000256" key="2">
    <source>
        <dbReference type="ARBA" id="ARBA00022692"/>
    </source>
</evidence>
<reference evidence="7" key="1">
    <citation type="submission" date="2023-03" db="EMBL/GenBank/DDBJ databases">
        <authorList>
            <person name="Steffen K."/>
            <person name="Cardenas P."/>
        </authorList>
    </citation>
    <scope>NUCLEOTIDE SEQUENCE</scope>
</reference>
<name>A0AA35S5R3_GEOBA</name>
<protein>
    <recommendedName>
        <fullName evidence="6">Notch ligand N-terminal domain-containing protein</fullName>
    </recommendedName>
</protein>
<dbReference type="AlphaFoldDB" id="A0AA35S5R3"/>
<dbReference type="Gene3D" id="2.60.40.3510">
    <property type="match status" value="1"/>
</dbReference>
<evidence type="ECO:0000256" key="4">
    <source>
        <dbReference type="ARBA" id="ARBA00022989"/>
    </source>
</evidence>
<feature type="chain" id="PRO_5041278518" description="Notch ligand N-terminal domain-containing protein" evidence="5">
    <location>
        <begin position="20"/>
        <end position="117"/>
    </location>
</feature>
<keyword evidence="3" id="KW-0677">Repeat</keyword>
<proteinExistence type="predicted"/>
<keyword evidence="4" id="KW-0472">Membrane</keyword>
<evidence type="ECO:0000256" key="5">
    <source>
        <dbReference type="SAM" id="SignalP"/>
    </source>
</evidence>
<keyword evidence="2" id="KW-0812">Transmembrane</keyword>
<keyword evidence="5" id="KW-0732">Signal</keyword>
<evidence type="ECO:0000313" key="8">
    <source>
        <dbReference type="Proteomes" id="UP001174909"/>
    </source>
</evidence>
<organism evidence="7 8">
    <name type="scientific">Geodia barretti</name>
    <name type="common">Barrett's horny sponge</name>
    <dbReference type="NCBI Taxonomy" id="519541"/>
    <lineage>
        <taxon>Eukaryota</taxon>
        <taxon>Metazoa</taxon>
        <taxon>Porifera</taxon>
        <taxon>Demospongiae</taxon>
        <taxon>Heteroscleromorpha</taxon>
        <taxon>Tetractinellida</taxon>
        <taxon>Astrophorina</taxon>
        <taxon>Geodiidae</taxon>
        <taxon>Geodia</taxon>
    </lineage>
</organism>
<keyword evidence="1" id="KW-0245">EGF-like domain</keyword>
<dbReference type="EMBL" id="CASHTH010002047">
    <property type="protein sequence ID" value="CAI8023970.1"/>
    <property type="molecule type" value="Genomic_DNA"/>
</dbReference>
<gene>
    <name evidence="7" type="ORF">GBAR_LOCUS13974</name>
</gene>
<keyword evidence="4" id="KW-1133">Transmembrane helix</keyword>
<evidence type="ECO:0000256" key="1">
    <source>
        <dbReference type="ARBA" id="ARBA00022536"/>
    </source>
</evidence>